<accession>A0A9D2G3D0</accession>
<keyword evidence="4" id="KW-0804">Transcription</keyword>
<dbReference type="InterPro" id="IPR005119">
    <property type="entry name" value="LysR_subst-bd"/>
</dbReference>
<name>A0A9D2G3D0_9FIRM</name>
<protein>
    <submittedName>
        <fullName evidence="6">LysR family transcriptional regulator</fullName>
    </submittedName>
</protein>
<reference evidence="6" key="1">
    <citation type="journal article" date="2021" name="PeerJ">
        <title>Extensive microbial diversity within the chicken gut microbiome revealed by metagenomics and culture.</title>
        <authorList>
            <person name="Gilroy R."/>
            <person name="Ravi A."/>
            <person name="Getino M."/>
            <person name="Pursley I."/>
            <person name="Horton D.L."/>
            <person name="Alikhan N.F."/>
            <person name="Baker D."/>
            <person name="Gharbi K."/>
            <person name="Hall N."/>
            <person name="Watson M."/>
            <person name="Adriaenssens E.M."/>
            <person name="Foster-Nyarko E."/>
            <person name="Jarju S."/>
            <person name="Secka A."/>
            <person name="Antonio M."/>
            <person name="Oren A."/>
            <person name="Chaudhuri R.R."/>
            <person name="La Ragione R."/>
            <person name="Hildebrand F."/>
            <person name="Pallen M.J."/>
        </authorList>
    </citation>
    <scope>NUCLEOTIDE SEQUENCE</scope>
    <source>
        <strain evidence="6">ChiW7-2402</strain>
    </source>
</reference>
<dbReference type="InterPro" id="IPR000847">
    <property type="entry name" value="LysR_HTH_N"/>
</dbReference>
<dbReference type="InterPro" id="IPR036388">
    <property type="entry name" value="WH-like_DNA-bd_sf"/>
</dbReference>
<dbReference type="InterPro" id="IPR036390">
    <property type="entry name" value="WH_DNA-bd_sf"/>
</dbReference>
<evidence type="ECO:0000256" key="1">
    <source>
        <dbReference type="ARBA" id="ARBA00009437"/>
    </source>
</evidence>
<keyword evidence="3" id="KW-0238">DNA-binding</keyword>
<dbReference type="EMBL" id="DXBB01000035">
    <property type="protein sequence ID" value="HIZ72314.1"/>
    <property type="molecule type" value="Genomic_DNA"/>
</dbReference>
<evidence type="ECO:0000256" key="2">
    <source>
        <dbReference type="ARBA" id="ARBA00023015"/>
    </source>
</evidence>
<evidence type="ECO:0000256" key="4">
    <source>
        <dbReference type="ARBA" id="ARBA00023163"/>
    </source>
</evidence>
<evidence type="ECO:0000256" key="3">
    <source>
        <dbReference type="ARBA" id="ARBA00023125"/>
    </source>
</evidence>
<evidence type="ECO:0000259" key="5">
    <source>
        <dbReference type="PROSITE" id="PS50931"/>
    </source>
</evidence>
<dbReference type="Gene3D" id="1.10.10.10">
    <property type="entry name" value="Winged helix-like DNA-binding domain superfamily/Winged helix DNA-binding domain"/>
    <property type="match status" value="1"/>
</dbReference>
<organism evidence="6 7">
    <name type="scientific">Candidatus Gallimonas intestinavium</name>
    <dbReference type="NCBI Taxonomy" id="2838603"/>
    <lineage>
        <taxon>Bacteria</taxon>
        <taxon>Bacillati</taxon>
        <taxon>Bacillota</taxon>
        <taxon>Clostridia</taxon>
        <taxon>Candidatus Gallimonas</taxon>
    </lineage>
</organism>
<dbReference type="GO" id="GO:0003700">
    <property type="term" value="F:DNA-binding transcription factor activity"/>
    <property type="evidence" value="ECO:0007669"/>
    <property type="project" value="InterPro"/>
</dbReference>
<dbReference type="Pfam" id="PF03466">
    <property type="entry name" value="LysR_substrate"/>
    <property type="match status" value="1"/>
</dbReference>
<proteinExistence type="inferred from homology"/>
<dbReference type="PANTHER" id="PTHR30126">
    <property type="entry name" value="HTH-TYPE TRANSCRIPTIONAL REGULATOR"/>
    <property type="match status" value="1"/>
</dbReference>
<dbReference type="FunFam" id="1.10.10.10:FF:000001">
    <property type="entry name" value="LysR family transcriptional regulator"/>
    <property type="match status" value="1"/>
</dbReference>
<dbReference type="PRINTS" id="PR00039">
    <property type="entry name" value="HTHLYSR"/>
</dbReference>
<dbReference type="AlphaFoldDB" id="A0A9D2G3D0"/>
<dbReference type="CDD" id="cd05466">
    <property type="entry name" value="PBP2_LTTR_substrate"/>
    <property type="match status" value="1"/>
</dbReference>
<dbReference type="SUPFAM" id="SSF46785">
    <property type="entry name" value="Winged helix' DNA-binding domain"/>
    <property type="match status" value="1"/>
</dbReference>
<dbReference type="Pfam" id="PF00126">
    <property type="entry name" value="HTH_1"/>
    <property type="match status" value="1"/>
</dbReference>
<comment type="similarity">
    <text evidence="1">Belongs to the LysR transcriptional regulatory family.</text>
</comment>
<reference evidence="6" key="2">
    <citation type="submission" date="2021-04" db="EMBL/GenBank/DDBJ databases">
        <authorList>
            <person name="Gilroy R."/>
        </authorList>
    </citation>
    <scope>NUCLEOTIDE SEQUENCE</scope>
    <source>
        <strain evidence="6">ChiW7-2402</strain>
    </source>
</reference>
<dbReference type="Gene3D" id="3.40.190.10">
    <property type="entry name" value="Periplasmic binding protein-like II"/>
    <property type="match status" value="2"/>
</dbReference>
<dbReference type="GO" id="GO:0000976">
    <property type="term" value="F:transcription cis-regulatory region binding"/>
    <property type="evidence" value="ECO:0007669"/>
    <property type="project" value="TreeGrafter"/>
</dbReference>
<dbReference type="PANTHER" id="PTHR30126:SF40">
    <property type="entry name" value="HTH-TYPE TRANSCRIPTIONAL REGULATOR GLTR"/>
    <property type="match status" value="1"/>
</dbReference>
<gene>
    <name evidence="6" type="ORF">H9964_01895</name>
</gene>
<dbReference type="SUPFAM" id="SSF53850">
    <property type="entry name" value="Periplasmic binding protein-like II"/>
    <property type="match status" value="1"/>
</dbReference>
<comment type="caution">
    <text evidence="6">The sequence shown here is derived from an EMBL/GenBank/DDBJ whole genome shotgun (WGS) entry which is preliminary data.</text>
</comment>
<dbReference type="Proteomes" id="UP000824102">
    <property type="component" value="Unassembled WGS sequence"/>
</dbReference>
<keyword evidence="2" id="KW-0805">Transcription regulation</keyword>
<evidence type="ECO:0000313" key="6">
    <source>
        <dbReference type="EMBL" id="HIZ72314.1"/>
    </source>
</evidence>
<evidence type="ECO:0000313" key="7">
    <source>
        <dbReference type="Proteomes" id="UP000824102"/>
    </source>
</evidence>
<feature type="domain" description="HTH lysR-type" evidence="5">
    <location>
        <begin position="1"/>
        <end position="58"/>
    </location>
</feature>
<dbReference type="PROSITE" id="PS50931">
    <property type="entry name" value="HTH_LYSR"/>
    <property type="match status" value="1"/>
</dbReference>
<sequence>METENLRTFLLVVRYHNFTRAAEQLFVAQSTVTNRILELERAAGVKLLHRDTRNLSLTEEGKLFAEYAQRIVELEDALQSTVRGGERQQRLGATNAVYEGMLKEHIFGGIAAGGRFRVTLGHSAELLEQLWSGSLDAVYGYQAVRRAGYSCTPFFEDELVLLVRRDKNAFPRGVTKAELRKLPCAMCNFSLEEIGSYLRELFPAGQVFPFEVDNSNKVKDFLAAGLGYAFLPRGIVKKELSDGLLEEVAPVGFSRMKLKSYRVCRAGEEERFF</sequence>